<evidence type="ECO:0000256" key="1">
    <source>
        <dbReference type="ARBA" id="ARBA00022729"/>
    </source>
</evidence>
<evidence type="ECO:0000259" key="3">
    <source>
        <dbReference type="PROSITE" id="PS50853"/>
    </source>
</evidence>
<evidence type="ECO:0000313" key="4">
    <source>
        <dbReference type="EMBL" id="MBL0685680.1"/>
    </source>
</evidence>
<protein>
    <submittedName>
        <fullName evidence="4">VCBS repeat-containing protein</fullName>
    </submittedName>
</protein>
<dbReference type="InterPro" id="IPR026444">
    <property type="entry name" value="Secre_tail"/>
</dbReference>
<dbReference type="InterPro" id="IPR013783">
    <property type="entry name" value="Ig-like_fold"/>
</dbReference>
<dbReference type="PROSITE" id="PS50853">
    <property type="entry name" value="FN3"/>
    <property type="match status" value="2"/>
</dbReference>
<dbReference type="RefSeq" id="WP_201924010.1">
    <property type="nucleotide sequence ID" value="NZ_BAABAX010000026.1"/>
</dbReference>
<keyword evidence="1 2" id="KW-0732">Signal</keyword>
<dbReference type="Pfam" id="PF13517">
    <property type="entry name" value="FG-GAP_3"/>
    <property type="match status" value="7"/>
</dbReference>
<sequence length="1686" mass="177800">MKKLLLFSVSLLTFCVYSQTFTELNTANLTDLFLSSAAWGDYDNDGDLDVLLTGLDSYASNRRYSKIYTNNGGTFTELTSANLPGADNGAVAWGDYDNDGDLDVLLAGGLFAITKIYTNTNGTFTELTTANLPGTAGGSVAWGDYDNDGDLDILMTGGTSKIYTNNAGVFTELTTANLLDLDDSSAAWGDYDNDGDLDVLLTGYTGSADVSKIYTNNNGVFEELLTANLIGVSYSSVAWGDYDNDGDLDILMTGFTGSTTVSKIYTNTAGTFTELVTANLPNIQHSSVAWGDYDNDGDLDILLTGVNGSTRITRIYTNTAGTFSELVSANLLGGQYGSAVWGDYDNDNDLDILVSGIAGDDTNFSKIYTNNIVTPNTPPTAPTNPTAVVNGNEVTLSWTASTDAETPSNGLSYNVYIKDALTSSAYSVSPMAQENDGWRKLPAMGNAGQSTSRKYIFPPVCTANYTFKVQAIDHSFAGSAFSAEGSFSTVDTTNPTIVTQDITVQLDSSGNASITTTDIDNGSSDNCGIQSMSLDTTTFDCTHIGTNTVTLTVTDIYGNSDTQNATVTIEDNELPMVITQNITLQLDTSGNASITPAQIDNGSSDNCGIQSTSLDMTAFNSTHVGANTVTLTVTDVNGNSNSRTATVTVQNIFEELTTTNIPDVFQSDLAWGDYDNDGDLDLLVTGKKSISVFIDPISKIYTNNGGAFTELASANLEGVQSGSVEWGDYDNDGDLDILLTGLGVGDVNVAKIYTNNGGTFTELATANLQGIAYGDVAWGDYDNDGDLDIALSGGRISKIYTNNEGIFTELASANLPGLFSGALAWGDYDNDGDLDILLTGYTGSLDISKIYTNTNGVFTELTSASLTGVSYSSAAWGDHDNDGDLDILLSGYTGSAWVSKIYTNTAGSFTELATANLLGVQEGSAAWGDYDNDGDLDVLITGTGGGASTRIYTNTAGVFTHLITGNLPNITVSDAVWGDYDNDGDLDIAMAGVTTSSFTSKIFTNNSTIANTAPTAPTDPVAVVNGDEVTLSWTASTDAETPSSGLSYNVYIKDASTSSAYEVSPMAQENNGWRKLPAMGNSQQNTSYRYKLSSACTTNYTFKVQAIDHSFAGSAFSSEGSFSTVDATLPTVVTQDITIQLNASGNASITPAQIDNGSSDNCGIQSMSLDITSFDCMNIGTNTVTLTVTDVNGNSDTNTAIVTVEDNINPILVTQNITVQLDASGNANITPNQIDNGSSDNCGIHSMSLDTTSFDCTNIGTNTVTLTVTDVNGNSDTQTATVTIEDKIVPTVVTQDITVQLNASGSVTITPAQIDNGSSDACGIQSMSLDVTSFDCTHVGTNTVTLTVTDVNGNSDTQTATVTLEDKIVPTVVTQNITVQLDASGSVTITPTQIDNGSSDNCGIQTMSLDTTTFDDTNLGANIVTLTVTDVHGNVSQQTATVTVHLDCLIDELLDNNFQLQVSNETCSDKNNGVLRISTIEDFNYIATLNGETYAFTDNLIVTDLTPGVYPICISIEGIKGCEKCYEFVIEEAPVLEGKTTMDKSNNTVAVDIQSGTAPYTVTLNNKVVGEYHTNSFAIDAKNGGAVEIFSSKAACQGKLSMTLDELANINAYPNPTRTNITLSIPNAISDTIAVEVHNALGMIISSGVYDIIANKVELPMQALPTGIYFVTINQGTLKTLRIVKQ</sequence>
<feature type="signal peptide" evidence="2">
    <location>
        <begin position="1"/>
        <end position="18"/>
    </location>
</feature>
<feature type="chain" id="PRO_5037048145" evidence="2">
    <location>
        <begin position="19"/>
        <end position="1686"/>
    </location>
</feature>
<keyword evidence="5" id="KW-1185">Reference proteome</keyword>
<feature type="domain" description="Fibronectin type-III" evidence="3">
    <location>
        <begin position="378"/>
        <end position="492"/>
    </location>
</feature>
<dbReference type="CDD" id="cd00063">
    <property type="entry name" value="FN3"/>
    <property type="match status" value="1"/>
</dbReference>
<dbReference type="InterPro" id="IPR028994">
    <property type="entry name" value="Integrin_alpha_N"/>
</dbReference>
<dbReference type="PANTHER" id="PTHR44103:SF1">
    <property type="entry name" value="PROPROTEIN CONVERTASE P"/>
    <property type="match status" value="1"/>
</dbReference>
<dbReference type="InterPro" id="IPR003961">
    <property type="entry name" value="FN3_dom"/>
</dbReference>
<evidence type="ECO:0000313" key="5">
    <source>
        <dbReference type="Proteomes" id="UP000651057"/>
    </source>
</evidence>
<dbReference type="InterPro" id="IPR013517">
    <property type="entry name" value="FG-GAP"/>
</dbReference>
<dbReference type="Pfam" id="PF18962">
    <property type="entry name" value="Por_Secre_tail"/>
    <property type="match status" value="1"/>
</dbReference>
<dbReference type="Gene3D" id="2.60.40.10">
    <property type="entry name" value="Immunoglobulins"/>
    <property type="match status" value="3"/>
</dbReference>
<accession>A0A937A1D4</accession>
<dbReference type="Proteomes" id="UP000651057">
    <property type="component" value="Unassembled WGS sequence"/>
</dbReference>
<dbReference type="InterPro" id="IPR036116">
    <property type="entry name" value="FN3_sf"/>
</dbReference>
<organism evidence="4 5">
    <name type="scientific">Aquimarina mytili</name>
    <dbReference type="NCBI Taxonomy" id="874423"/>
    <lineage>
        <taxon>Bacteria</taxon>
        <taxon>Pseudomonadati</taxon>
        <taxon>Bacteroidota</taxon>
        <taxon>Flavobacteriia</taxon>
        <taxon>Flavobacteriales</taxon>
        <taxon>Flavobacteriaceae</taxon>
        <taxon>Aquimarina</taxon>
    </lineage>
</organism>
<comment type="caution">
    <text evidence="4">The sequence shown here is derived from an EMBL/GenBank/DDBJ whole genome shotgun (WGS) entry which is preliminary data.</text>
</comment>
<dbReference type="Gene3D" id="2.130.10.130">
    <property type="entry name" value="Integrin alpha, N-terminal"/>
    <property type="match status" value="4"/>
</dbReference>
<reference evidence="4" key="1">
    <citation type="submission" date="2021-01" db="EMBL/GenBank/DDBJ databases">
        <authorList>
            <person name="Zhong Y.L."/>
        </authorList>
    </citation>
    <scope>NUCLEOTIDE SEQUENCE</scope>
    <source>
        <strain evidence="4">KCTC 23302</strain>
    </source>
</reference>
<dbReference type="SUPFAM" id="SSF69318">
    <property type="entry name" value="Integrin alpha N-terminal domain"/>
    <property type="match status" value="2"/>
</dbReference>
<name>A0A937A1D4_9FLAO</name>
<dbReference type="EMBL" id="JAERQJ010000011">
    <property type="protein sequence ID" value="MBL0685680.1"/>
    <property type="molecule type" value="Genomic_DNA"/>
</dbReference>
<dbReference type="NCBIfam" id="TIGR04183">
    <property type="entry name" value="Por_Secre_tail"/>
    <property type="match status" value="1"/>
</dbReference>
<dbReference type="SMART" id="SM00060">
    <property type="entry name" value="FN3"/>
    <property type="match status" value="2"/>
</dbReference>
<gene>
    <name evidence="4" type="ORF">JJQ60_19265</name>
</gene>
<dbReference type="SUPFAM" id="SSF49265">
    <property type="entry name" value="Fibronectin type III"/>
    <property type="match status" value="2"/>
</dbReference>
<proteinExistence type="predicted"/>
<dbReference type="PANTHER" id="PTHR44103">
    <property type="entry name" value="PROPROTEIN CONVERTASE P"/>
    <property type="match status" value="1"/>
</dbReference>
<feature type="domain" description="Fibronectin type-III" evidence="3">
    <location>
        <begin position="1013"/>
        <end position="1127"/>
    </location>
</feature>
<evidence type="ECO:0000256" key="2">
    <source>
        <dbReference type="SAM" id="SignalP"/>
    </source>
</evidence>